<reference evidence="1 2" key="1">
    <citation type="journal article" date="2016" name="Int. J. Syst. Evol. Microbiol.">
        <title>Arsenicitalea aurantiaca gen. nov., sp. nov., a new member of the family Hyphomicrobiaceae, isolated from high-arsenic sediment.</title>
        <authorList>
            <person name="Mu Y."/>
            <person name="Zhou L."/>
            <person name="Zeng X.C."/>
            <person name="Liu L."/>
            <person name="Pan Y."/>
            <person name="Chen X."/>
            <person name="Wang J."/>
            <person name="Li S."/>
            <person name="Li W.J."/>
            <person name="Wang Y."/>
        </authorList>
    </citation>
    <scope>NUCLEOTIDE SEQUENCE [LARGE SCALE GENOMIC DNA]</scope>
    <source>
        <strain evidence="1 2">42-50</strain>
    </source>
</reference>
<accession>A0A433XL57</accession>
<protein>
    <submittedName>
        <fullName evidence="1">Uncharacterized protein</fullName>
    </submittedName>
</protein>
<dbReference type="AlphaFoldDB" id="A0A433XL57"/>
<dbReference type="Proteomes" id="UP000281547">
    <property type="component" value="Unassembled WGS sequence"/>
</dbReference>
<evidence type="ECO:0000313" key="2">
    <source>
        <dbReference type="Proteomes" id="UP000281547"/>
    </source>
</evidence>
<dbReference type="EMBL" id="RZNJ01000001">
    <property type="protein sequence ID" value="RUT34791.1"/>
    <property type="molecule type" value="Genomic_DNA"/>
</dbReference>
<sequence>MVRESTSAIVGRNEIWRSDFATEPYEAGWAGELVLFVRALEAGGADGVEARVQISPDGMHWVDEGTRLTLPSRKDAIGYARIAHFGNWVRLVGTLPDGAALKIIVTIHAKA</sequence>
<proteinExistence type="predicted"/>
<dbReference type="OrthoDB" id="1030389at2"/>
<comment type="caution">
    <text evidence="1">The sequence shown here is derived from an EMBL/GenBank/DDBJ whole genome shotgun (WGS) entry which is preliminary data.</text>
</comment>
<name>A0A433XL57_9HYPH</name>
<organism evidence="1 2">
    <name type="scientific">Arsenicitalea aurantiaca</name>
    <dbReference type="NCBI Taxonomy" id="1783274"/>
    <lineage>
        <taxon>Bacteria</taxon>
        <taxon>Pseudomonadati</taxon>
        <taxon>Pseudomonadota</taxon>
        <taxon>Alphaproteobacteria</taxon>
        <taxon>Hyphomicrobiales</taxon>
        <taxon>Devosiaceae</taxon>
        <taxon>Arsenicitalea</taxon>
    </lineage>
</organism>
<evidence type="ECO:0000313" key="1">
    <source>
        <dbReference type="EMBL" id="RUT34791.1"/>
    </source>
</evidence>
<dbReference type="RefSeq" id="WP_127186910.1">
    <property type="nucleotide sequence ID" value="NZ_RZNJ01000001.1"/>
</dbReference>
<keyword evidence="2" id="KW-1185">Reference proteome</keyword>
<gene>
    <name evidence="1" type="ORF">EMQ25_02195</name>
</gene>